<dbReference type="Pfam" id="PF07727">
    <property type="entry name" value="RVT_2"/>
    <property type="match status" value="1"/>
</dbReference>
<feature type="domain" description="GAG-pre-integrase" evidence="4">
    <location>
        <begin position="896"/>
        <end position="947"/>
    </location>
</feature>
<feature type="region of interest" description="Disordered" evidence="2">
    <location>
        <begin position="1836"/>
        <end position="1895"/>
    </location>
</feature>
<feature type="region of interest" description="Disordered" evidence="2">
    <location>
        <begin position="1454"/>
        <end position="1493"/>
    </location>
</feature>
<evidence type="ECO:0000259" key="3">
    <source>
        <dbReference type="Pfam" id="PF07727"/>
    </source>
</evidence>
<feature type="domain" description="Reverse transcriptase Ty1/copia-type" evidence="3">
    <location>
        <begin position="1177"/>
        <end position="1287"/>
    </location>
</feature>
<organism evidence="6">
    <name type="scientific">Tanacetum cinerariifolium</name>
    <name type="common">Dalmatian daisy</name>
    <name type="synonym">Chrysanthemum cinerariifolium</name>
    <dbReference type="NCBI Taxonomy" id="118510"/>
    <lineage>
        <taxon>Eukaryota</taxon>
        <taxon>Viridiplantae</taxon>
        <taxon>Streptophyta</taxon>
        <taxon>Embryophyta</taxon>
        <taxon>Tracheophyta</taxon>
        <taxon>Spermatophyta</taxon>
        <taxon>Magnoliopsida</taxon>
        <taxon>eudicotyledons</taxon>
        <taxon>Gunneridae</taxon>
        <taxon>Pentapetalae</taxon>
        <taxon>asterids</taxon>
        <taxon>campanulids</taxon>
        <taxon>Asterales</taxon>
        <taxon>Asteraceae</taxon>
        <taxon>Asteroideae</taxon>
        <taxon>Anthemideae</taxon>
        <taxon>Anthemidinae</taxon>
        <taxon>Tanacetum</taxon>
    </lineage>
</organism>
<dbReference type="Pfam" id="PF25597">
    <property type="entry name" value="SH3_retrovirus"/>
    <property type="match status" value="1"/>
</dbReference>
<feature type="compositionally biased region" description="Basic and acidic residues" evidence="2">
    <location>
        <begin position="1527"/>
        <end position="1540"/>
    </location>
</feature>
<dbReference type="Pfam" id="PF13976">
    <property type="entry name" value="gag_pre-integrs"/>
    <property type="match status" value="1"/>
</dbReference>
<dbReference type="PANTHER" id="PTHR11439">
    <property type="entry name" value="GAG-POL-RELATED RETROTRANSPOSON"/>
    <property type="match status" value="1"/>
</dbReference>
<feature type="region of interest" description="Disordered" evidence="2">
    <location>
        <begin position="1509"/>
        <end position="1668"/>
    </location>
</feature>
<feature type="domain" description="Retroviral polymerase SH3-like" evidence="5">
    <location>
        <begin position="990"/>
        <end position="1047"/>
    </location>
</feature>
<feature type="compositionally biased region" description="Basic and acidic residues" evidence="2">
    <location>
        <begin position="1611"/>
        <end position="1621"/>
    </location>
</feature>
<feature type="compositionally biased region" description="Basic and acidic residues" evidence="2">
    <location>
        <begin position="1864"/>
        <end position="1874"/>
    </location>
</feature>
<dbReference type="EMBL" id="BKCJ010008749">
    <property type="protein sequence ID" value="GEU83773.1"/>
    <property type="molecule type" value="Genomic_DNA"/>
</dbReference>
<feature type="compositionally biased region" description="Basic and acidic residues" evidence="2">
    <location>
        <begin position="1639"/>
        <end position="1656"/>
    </location>
</feature>
<feature type="compositionally biased region" description="Polar residues" evidence="2">
    <location>
        <begin position="677"/>
        <end position="691"/>
    </location>
</feature>
<feature type="coiled-coil region" evidence="1">
    <location>
        <begin position="439"/>
        <end position="473"/>
    </location>
</feature>
<keyword evidence="1" id="KW-0175">Coiled coil</keyword>
<feature type="compositionally biased region" description="Acidic residues" evidence="2">
    <location>
        <begin position="1575"/>
        <end position="1600"/>
    </location>
</feature>
<dbReference type="InterPro" id="IPR025724">
    <property type="entry name" value="GAG-pre-integrase_dom"/>
</dbReference>
<evidence type="ECO:0000256" key="2">
    <source>
        <dbReference type="SAM" id="MobiDB-lite"/>
    </source>
</evidence>
<dbReference type="PANTHER" id="PTHR11439:SF509">
    <property type="entry name" value="RNA-DIRECTED DNA POLYMERASE"/>
    <property type="match status" value="1"/>
</dbReference>
<feature type="region of interest" description="Disordered" evidence="2">
    <location>
        <begin position="677"/>
        <end position="710"/>
    </location>
</feature>
<feature type="compositionally biased region" description="Basic residues" evidence="2">
    <location>
        <begin position="1852"/>
        <end position="1863"/>
    </location>
</feature>
<proteinExistence type="predicted"/>
<comment type="caution">
    <text evidence="6">The sequence shown here is derived from an EMBL/GenBank/DDBJ whole genome shotgun (WGS) entry which is preliminary data.</text>
</comment>
<name>A0A6L2NC15_TANCI</name>
<accession>A0A6L2NC15</accession>
<evidence type="ECO:0000256" key="1">
    <source>
        <dbReference type="SAM" id="Coils"/>
    </source>
</evidence>
<protein>
    <submittedName>
        <fullName evidence="6">Retrovirus-related Pol polyprotein from transposon TNT 1-94</fullName>
    </submittedName>
</protein>
<evidence type="ECO:0000259" key="4">
    <source>
        <dbReference type="Pfam" id="PF13976"/>
    </source>
</evidence>
<evidence type="ECO:0000313" key="6">
    <source>
        <dbReference type="EMBL" id="GEU83773.1"/>
    </source>
</evidence>
<evidence type="ECO:0000259" key="5">
    <source>
        <dbReference type="Pfam" id="PF25597"/>
    </source>
</evidence>
<gene>
    <name evidence="6" type="ORF">Tci_055751</name>
</gene>
<sequence length="2190" mass="248967">MMELYMMNRQNGRMILESFENGLLIWPTIEENGVARLRKYFELSPTDAIQADCDIKENNIILQGTSLAKQKKECKLYDEFDKFAYNKGETLRDFYLRFSLLLNDMNIYKVKLEQFQVNTKFLNTLPPEWSKFVTDVKLVQDLHTTNIDQLHAYLGQHEFHADEDRLMHERNSDPLTLSPQYGSSYQSQQYSTYQSSTLLSITYPSNDYQSLVHHNVYSLQQPKFPQLDSSLTVLVFKQGDDPIDVINHMMSFLSVVITSRYRTTNNQLRNSSNPRQQATINDGRVTLQPVQGRQISFATGTTKTYTLGASGSNSGKQKIVIWYNCKGEGHMSKQCTKSKRKQDDAWFKDKVLLVQAQTVITHNTSYQADDLDANDFDCDELNIAKVALMANLSHYGSDVLTEILVLLVYPPESRIQKNFLKDNSVSNQSALNFDQYFELNELKAQSQEKDTVIRKLKERIKSLNGNVNEDKVNKDIDEIETINIELDHRVSKLIAENEHLKQTYKQLYDLIKPTRVQLKEQRDALINQVNQKSIEISNFNVNLQGKGLIIAALKDELRKLKGKALVDNAITTHTIAPKMLKIDVEPIAPRLLNNKTTHSDYLRLTQEQAVILREVVEQGKCQNPLNNSLNSACVTPKNKDKRVRFTKLITSSGNTNTQTDSSSNLISNKLTLSSTGVKPFTSASGSQPSGNTKEDKIQRPPNSTQKNKHSKLNANSKLICVKCNGCMLFDNHDLFVLNVINDVNARSKSKSVKKTSKRKVWKPTGKVFTKTGYTWRPTSRTFTIIRNACPVTRITPTTEVPLRKPNVLETNTPKPIVILVYSRKPKKSKTNIPVSKPKIINLYLLTTKNPVNLEDLDTTYSPLGNSVIRTLKILFVNTPASNLEGVDLLTRSQGNNLYTLSLGDMIAPSPICILSKASKTKSWLWHRRLSHLKFGALNHLARHGLVQEEVDIACYTQNRSIIRLCHEKTPYELLHDKLSDLSFFHVFGALCYPTNDSENLEKLQPKADIGIFIGYAPTKKAFQIYNQRARQIIETIHVDFDELTAMAFEHSSLEPVLHEMTPANQFRTRVKPFFFNTVFISNDVEEENHDLDVAHMNNDPFFGILIPKNVFEASSSSDVIPTVVHTAAPNSEHVNKWTKNHPLENIIIEPKTYKDALTQACRIEAMQEELNEFKRIEVWELVPLPDKVKVVTLKWIYKVKLDELGALLKNKARLVACGYRQEERIAFEEYFAPVDRLDDIRILLAFAAHMNMIVYQMDVKTTFLNDILQEEVYVSQLDGFVDQDNLNHVGLWYPNDSSIALTAYADADHASCQDTRRSTSGSMQLLGDRLVSWSSKRNINTTQAQHKALDDALVSPVDHLEFGKGNMRLKTHIKLNEATFQVALDALALTSFYQAFLITAEVPAIFMQEFWATICPKIPGQQFEDLPLEHEILSFIRDLRHTRDIHYLTDVDTSPKKKTTQATKGSRLKTLGKMAKSNKKKQPAKMPKTNRLAVLSEAGLTEAKQIKLATKRSKKDFHMSHASGSGDRVDNQSKGPDEQQQKAIGTNEGAGVRPEVPNVPKYDSKNDEESWTISQDEDDADEETDVNDDCEETESDNDGDDLTHPNLSTYKADKEEEKEKADDEEVSSDQRVLTPPEYELTKKEEENKEGGDKDIEGEQEQDEEDNLYRDVNINLERSDAEMTNAQTNQDTEDTHVTLTNVPPAAQQQNYSVSSDLVSKFINPSSDTGIDSILNPNIKSQTLVNVPVSVAADTPSSDTTIPQLPIPNIQPLQQTPVAASLSEFKLKKILIDKIEENKSINISEIQKNLYNALVKSYNSDKDIITSYGDVITLKRGRDDQDKDEDPSAGSNRGSKRRRSGKKAKSSKEPTHEESKFISSSNVASRSQPKSSGKSIYAEEHGQKVDDLEDQTHQEFNTGNNDVTHVREALDDDKSTQSSFNEFLATLIDFSAFIMHRLKIDNMTQEILTGPTYDLIKGTCKSVVELEYQLEEVFKATNDRLDWHNPKGKPYPHDLSKPFSLILNKKGRQVIPLDHFINNDLKYLKGGSSSKKYTTSITKMKAANCGQVKQDDLLYKFREGDFKRLRRQDNEDMILLLIQNKLTNLNLEERNRLMRTDELYKFSDGTLNRVHTALNDISIGIEMDYFSKRKWSKQDKQRACVMINAIDKKLRDRRLMRNLEKFVGRRPYGGDL</sequence>
<dbReference type="InterPro" id="IPR013103">
    <property type="entry name" value="RVT_2"/>
</dbReference>
<reference evidence="6" key="1">
    <citation type="journal article" date="2019" name="Sci. Rep.">
        <title>Draft genome of Tanacetum cinerariifolium, the natural source of mosquito coil.</title>
        <authorList>
            <person name="Yamashiro T."/>
            <person name="Shiraishi A."/>
            <person name="Satake H."/>
            <person name="Nakayama K."/>
        </authorList>
    </citation>
    <scope>NUCLEOTIDE SEQUENCE</scope>
</reference>
<dbReference type="InterPro" id="IPR057670">
    <property type="entry name" value="SH3_retrovirus"/>
</dbReference>
<feature type="compositionally biased region" description="Polar residues" evidence="2">
    <location>
        <begin position="1875"/>
        <end position="1892"/>
    </location>
</feature>